<dbReference type="InterPro" id="IPR000644">
    <property type="entry name" value="CBS_dom"/>
</dbReference>
<gene>
    <name evidence="5" type="ORF">GCM10010994_09690</name>
</gene>
<dbReference type="AlphaFoldDB" id="A0A916X7W4"/>
<evidence type="ECO:0000256" key="2">
    <source>
        <dbReference type="PROSITE-ProRule" id="PRU00703"/>
    </source>
</evidence>
<dbReference type="Gene3D" id="3.10.580.10">
    <property type="entry name" value="CBS-domain"/>
    <property type="match status" value="1"/>
</dbReference>
<proteinExistence type="predicted"/>
<organism evidence="5 6">
    <name type="scientific">Chelatococcus reniformis</name>
    <dbReference type="NCBI Taxonomy" id="1494448"/>
    <lineage>
        <taxon>Bacteria</taxon>
        <taxon>Pseudomonadati</taxon>
        <taxon>Pseudomonadota</taxon>
        <taxon>Alphaproteobacteria</taxon>
        <taxon>Hyphomicrobiales</taxon>
        <taxon>Chelatococcaceae</taxon>
        <taxon>Chelatococcus</taxon>
    </lineage>
</organism>
<evidence type="ECO:0000313" key="5">
    <source>
        <dbReference type="EMBL" id="GGC52673.1"/>
    </source>
</evidence>
<dbReference type="Gene3D" id="3.30.1340.30">
    <property type="match status" value="1"/>
</dbReference>
<evidence type="ECO:0000259" key="4">
    <source>
        <dbReference type="PROSITE" id="PS51371"/>
    </source>
</evidence>
<accession>A0A916X7W4</accession>
<dbReference type="PROSITE" id="PS51371">
    <property type="entry name" value="CBS"/>
    <property type="match status" value="2"/>
</dbReference>
<evidence type="ECO:0000256" key="1">
    <source>
        <dbReference type="ARBA" id="ARBA00023122"/>
    </source>
</evidence>
<dbReference type="EMBL" id="BMGG01000002">
    <property type="protein sequence ID" value="GGC52673.1"/>
    <property type="molecule type" value="Genomic_DNA"/>
</dbReference>
<dbReference type="Proteomes" id="UP000637002">
    <property type="component" value="Unassembled WGS sequence"/>
</dbReference>
<protein>
    <recommendedName>
        <fullName evidence="7">CBS domain-containing protein</fullName>
    </recommendedName>
</protein>
<dbReference type="InterPro" id="IPR007055">
    <property type="entry name" value="BON_dom"/>
</dbReference>
<comment type="caution">
    <text evidence="5">The sequence shown here is derived from an EMBL/GenBank/DDBJ whole genome shotgun (WGS) entry which is preliminary data.</text>
</comment>
<dbReference type="PROSITE" id="PS50914">
    <property type="entry name" value="BON"/>
    <property type="match status" value="1"/>
</dbReference>
<feature type="domain" description="CBS" evidence="4">
    <location>
        <begin position="94"/>
        <end position="150"/>
    </location>
</feature>
<evidence type="ECO:0008006" key="7">
    <source>
        <dbReference type="Google" id="ProtNLM"/>
    </source>
</evidence>
<dbReference type="CDD" id="cd04586">
    <property type="entry name" value="CBS_pair_BON_assoc"/>
    <property type="match status" value="1"/>
</dbReference>
<dbReference type="SUPFAM" id="SSF54631">
    <property type="entry name" value="CBS-domain pair"/>
    <property type="match status" value="1"/>
</dbReference>
<dbReference type="InterPro" id="IPR051257">
    <property type="entry name" value="Diverse_CBS-Domain"/>
</dbReference>
<dbReference type="Pfam" id="PF04972">
    <property type="entry name" value="BON"/>
    <property type="match status" value="1"/>
</dbReference>
<reference evidence="5" key="1">
    <citation type="journal article" date="2014" name="Int. J. Syst. Evol. Microbiol.">
        <title>Complete genome sequence of Corynebacterium casei LMG S-19264T (=DSM 44701T), isolated from a smear-ripened cheese.</title>
        <authorList>
            <consortium name="US DOE Joint Genome Institute (JGI-PGF)"/>
            <person name="Walter F."/>
            <person name="Albersmeier A."/>
            <person name="Kalinowski J."/>
            <person name="Ruckert C."/>
        </authorList>
    </citation>
    <scope>NUCLEOTIDE SEQUENCE</scope>
    <source>
        <strain evidence="5">CGMCC 1.12919</strain>
    </source>
</reference>
<dbReference type="InterPro" id="IPR046342">
    <property type="entry name" value="CBS_dom_sf"/>
</dbReference>
<reference evidence="5" key="2">
    <citation type="submission" date="2020-09" db="EMBL/GenBank/DDBJ databases">
        <authorList>
            <person name="Sun Q."/>
            <person name="Zhou Y."/>
        </authorList>
    </citation>
    <scope>NUCLEOTIDE SEQUENCE</scope>
    <source>
        <strain evidence="5">CGMCC 1.12919</strain>
    </source>
</reference>
<dbReference type="RefSeq" id="WP_188608025.1">
    <property type="nucleotide sequence ID" value="NZ_BMGG01000002.1"/>
</dbReference>
<dbReference type="Pfam" id="PF00571">
    <property type="entry name" value="CBS"/>
    <property type="match status" value="2"/>
</dbReference>
<dbReference type="PANTHER" id="PTHR43080:SF29">
    <property type="entry name" value="OS02G0818000 PROTEIN"/>
    <property type="match status" value="1"/>
</dbReference>
<dbReference type="SMART" id="SM00116">
    <property type="entry name" value="CBS"/>
    <property type="match status" value="2"/>
</dbReference>
<evidence type="ECO:0000259" key="3">
    <source>
        <dbReference type="PROSITE" id="PS50914"/>
    </source>
</evidence>
<keyword evidence="6" id="KW-1185">Reference proteome</keyword>
<feature type="domain" description="CBS" evidence="4">
    <location>
        <begin position="7"/>
        <end position="63"/>
    </location>
</feature>
<dbReference type="PIRSF" id="PIRSF036990">
    <property type="entry name" value="UCP036990_CBS_BON"/>
    <property type="match status" value="1"/>
</dbReference>
<feature type="domain" description="BON" evidence="3">
    <location>
        <begin position="156"/>
        <end position="224"/>
    </location>
</feature>
<name>A0A916X7W4_9HYPH</name>
<evidence type="ECO:0000313" key="6">
    <source>
        <dbReference type="Proteomes" id="UP000637002"/>
    </source>
</evidence>
<dbReference type="PANTHER" id="PTHR43080">
    <property type="entry name" value="CBS DOMAIN-CONTAINING PROTEIN CBSX3, MITOCHONDRIAL"/>
    <property type="match status" value="1"/>
</dbReference>
<dbReference type="InterPro" id="IPR017080">
    <property type="entry name" value="UCP036990_CBS_BON"/>
</dbReference>
<sequence>MQAGDVMTLGAATVHPDATVLEAAQLMLRNRISGLPVVETDGQLVGIVTEGDLIRRVELGTERHRARWLEFLTDPGLRADEYTRAHGRTVGEVMTRAPETIARETPLREVADLMERRGFKRLPVVRDGKIIGIVSRANLLAALARRLEALPEPIQDDLSIRSRIVEEVDRGGWAAIDAIDVSVRGGKVELTGTVGDDRVRDAAQVVAENVAGVGQVANRIEVIPIVFPWA</sequence>
<keyword evidence="1 2" id="KW-0129">CBS domain</keyword>